<dbReference type="InterPro" id="IPR000944">
    <property type="entry name" value="Tscrpt_reg_Rrf2"/>
</dbReference>
<dbReference type="AlphaFoldDB" id="A0A5B8VJS4"/>
<dbReference type="Proteomes" id="UP000321291">
    <property type="component" value="Chromosome"/>
</dbReference>
<accession>A0A5B8VJS4</accession>
<dbReference type="GO" id="GO:0003700">
    <property type="term" value="F:DNA-binding transcription factor activity"/>
    <property type="evidence" value="ECO:0007669"/>
    <property type="project" value="TreeGrafter"/>
</dbReference>
<dbReference type="InterPro" id="IPR036388">
    <property type="entry name" value="WH-like_DNA-bd_sf"/>
</dbReference>
<dbReference type="InterPro" id="IPR030489">
    <property type="entry name" value="TR_Rrf2-type_CS"/>
</dbReference>
<dbReference type="SUPFAM" id="SSF46785">
    <property type="entry name" value="Winged helix' DNA-binding domain"/>
    <property type="match status" value="1"/>
</dbReference>
<dbReference type="KEGG" id="agi:FSB73_05710"/>
<dbReference type="PROSITE" id="PS01332">
    <property type="entry name" value="HTH_RRF2_1"/>
    <property type="match status" value="1"/>
</dbReference>
<keyword evidence="2" id="KW-1185">Reference proteome</keyword>
<dbReference type="Pfam" id="PF02082">
    <property type="entry name" value="Rrf2"/>
    <property type="match status" value="1"/>
</dbReference>
<dbReference type="OrthoDB" id="213028at2"/>
<proteinExistence type="predicted"/>
<gene>
    <name evidence="1" type="ORF">FSB73_05710</name>
</gene>
<dbReference type="PROSITE" id="PS51197">
    <property type="entry name" value="HTH_RRF2_2"/>
    <property type="match status" value="1"/>
</dbReference>
<dbReference type="PANTHER" id="PTHR33221:SF15">
    <property type="entry name" value="HTH-TYPE TRANSCRIPTIONAL REGULATOR YWGB-RELATED"/>
    <property type="match status" value="1"/>
</dbReference>
<name>A0A5B8VJS4_9BACT</name>
<organism evidence="1 2">
    <name type="scientific">Arachidicoccus ginsenosidivorans</name>
    <dbReference type="NCBI Taxonomy" id="496057"/>
    <lineage>
        <taxon>Bacteria</taxon>
        <taxon>Pseudomonadati</taxon>
        <taxon>Bacteroidota</taxon>
        <taxon>Chitinophagia</taxon>
        <taxon>Chitinophagales</taxon>
        <taxon>Chitinophagaceae</taxon>
        <taxon>Arachidicoccus</taxon>
    </lineage>
</organism>
<reference evidence="1 2" key="1">
    <citation type="journal article" date="2017" name="Int. J. Syst. Evol. Microbiol.">
        <title>Arachidicoccus ginsenosidivorans sp. nov., with ginsenoside-converting activity isolated from ginseng cultivating soil.</title>
        <authorList>
            <person name="Siddiqi M.Z."/>
            <person name="Aslam Z."/>
            <person name="Im W.T."/>
        </authorList>
    </citation>
    <scope>NUCLEOTIDE SEQUENCE [LARGE SCALE GENOMIC DNA]</scope>
    <source>
        <strain evidence="1 2">Gsoil 809</strain>
    </source>
</reference>
<dbReference type="EMBL" id="CP042434">
    <property type="protein sequence ID" value="QEC71245.1"/>
    <property type="molecule type" value="Genomic_DNA"/>
</dbReference>
<dbReference type="Gene3D" id="1.10.10.10">
    <property type="entry name" value="Winged helix-like DNA-binding domain superfamily/Winged helix DNA-binding domain"/>
    <property type="match status" value="1"/>
</dbReference>
<protein>
    <submittedName>
        <fullName evidence="1">HTH domain-containing protein</fullName>
    </submittedName>
</protein>
<sequence length="134" mass="14707">MNGKFPIAIHIMTLLCYQAEQLSSDFIAGSLNVNSVLVRKALKELIAGGLVISKEGKNGGYQLSRPATDIQLSEIYRSVQQNALLGTTRNLPNPDCPVGRQIAGQLDQLYQEVDAALQKKLAQKSLQTFCNQFQ</sequence>
<dbReference type="InterPro" id="IPR036390">
    <property type="entry name" value="WH_DNA-bd_sf"/>
</dbReference>
<dbReference type="GO" id="GO:0005829">
    <property type="term" value="C:cytosol"/>
    <property type="evidence" value="ECO:0007669"/>
    <property type="project" value="TreeGrafter"/>
</dbReference>
<dbReference type="RefSeq" id="WP_146780519.1">
    <property type="nucleotide sequence ID" value="NZ_CP042434.1"/>
</dbReference>
<evidence type="ECO:0000313" key="1">
    <source>
        <dbReference type="EMBL" id="QEC71245.1"/>
    </source>
</evidence>
<evidence type="ECO:0000313" key="2">
    <source>
        <dbReference type="Proteomes" id="UP000321291"/>
    </source>
</evidence>
<dbReference type="PANTHER" id="PTHR33221">
    <property type="entry name" value="WINGED HELIX-TURN-HELIX TRANSCRIPTIONAL REGULATOR, RRF2 FAMILY"/>
    <property type="match status" value="1"/>
</dbReference>